<evidence type="ECO:0000313" key="2">
    <source>
        <dbReference type="EMBL" id="CAB3258026.1"/>
    </source>
</evidence>
<organism evidence="2 3">
    <name type="scientific">Arctia plantaginis</name>
    <name type="common">Wood tiger moth</name>
    <name type="synonym">Phalaena plantaginis</name>
    <dbReference type="NCBI Taxonomy" id="874455"/>
    <lineage>
        <taxon>Eukaryota</taxon>
        <taxon>Metazoa</taxon>
        <taxon>Ecdysozoa</taxon>
        <taxon>Arthropoda</taxon>
        <taxon>Hexapoda</taxon>
        <taxon>Insecta</taxon>
        <taxon>Pterygota</taxon>
        <taxon>Neoptera</taxon>
        <taxon>Endopterygota</taxon>
        <taxon>Lepidoptera</taxon>
        <taxon>Glossata</taxon>
        <taxon>Ditrysia</taxon>
        <taxon>Noctuoidea</taxon>
        <taxon>Erebidae</taxon>
        <taxon>Arctiinae</taxon>
        <taxon>Arctia</taxon>
    </lineage>
</organism>
<accession>A0A8S1BM88</accession>
<keyword evidence="1" id="KW-0472">Membrane</keyword>
<keyword evidence="1" id="KW-0812">Transmembrane</keyword>
<dbReference type="PANTHER" id="PTHR20992">
    <property type="entry name" value="AT15442P-RELATED"/>
    <property type="match status" value="1"/>
</dbReference>
<comment type="caution">
    <text evidence="2">The sequence shown here is derived from an EMBL/GenBank/DDBJ whole genome shotgun (WGS) entry which is preliminary data.</text>
</comment>
<dbReference type="PANTHER" id="PTHR20992:SF9">
    <property type="entry name" value="AT15442P-RELATED"/>
    <property type="match status" value="1"/>
</dbReference>
<feature type="transmembrane region" description="Helical" evidence="1">
    <location>
        <begin position="27"/>
        <end position="46"/>
    </location>
</feature>
<gene>
    <name evidence="2" type="ORF">APLA_LOCUS16036</name>
</gene>
<dbReference type="EMBL" id="CADEBD010000604">
    <property type="protein sequence ID" value="CAB3258026.1"/>
    <property type="molecule type" value="Genomic_DNA"/>
</dbReference>
<sequence>MVPILDISPRSYKSGASIHDVRAKGTLTFDWVFMLLVAAFVAAIGLIETPPLSFVASMLLSPLMVPLLNF</sequence>
<dbReference type="InterPro" id="IPR005240">
    <property type="entry name" value="DUF389"/>
</dbReference>
<dbReference type="OrthoDB" id="5792673at2759"/>
<protein>
    <submittedName>
        <fullName evidence="2">Uncharacterized protein</fullName>
    </submittedName>
</protein>
<keyword evidence="1" id="KW-1133">Transmembrane helix</keyword>
<evidence type="ECO:0000256" key="1">
    <source>
        <dbReference type="SAM" id="Phobius"/>
    </source>
</evidence>
<reference evidence="2 3" key="1">
    <citation type="submission" date="2020-04" db="EMBL/GenBank/DDBJ databases">
        <authorList>
            <person name="Wallbank WR R."/>
            <person name="Pardo Diaz C."/>
            <person name="Kozak K."/>
            <person name="Martin S."/>
            <person name="Jiggins C."/>
            <person name="Moest M."/>
            <person name="Warren A I."/>
            <person name="Byers J.R.P. K."/>
            <person name="Montejo-Kovacevich G."/>
            <person name="Yen C E."/>
        </authorList>
    </citation>
    <scope>NUCLEOTIDE SEQUENCE [LARGE SCALE GENOMIC DNA]</scope>
</reference>
<name>A0A8S1BM88_ARCPL</name>
<evidence type="ECO:0000313" key="3">
    <source>
        <dbReference type="Proteomes" id="UP000494256"/>
    </source>
</evidence>
<proteinExistence type="predicted"/>
<dbReference type="Proteomes" id="UP000494256">
    <property type="component" value="Unassembled WGS sequence"/>
</dbReference>
<dbReference type="AlphaFoldDB" id="A0A8S1BM88"/>